<dbReference type="PROSITE" id="PS00570">
    <property type="entry name" value="RING_HYDROXYL_ALPHA"/>
    <property type="match status" value="1"/>
</dbReference>
<proteinExistence type="predicted"/>
<evidence type="ECO:0000256" key="4">
    <source>
        <dbReference type="ARBA" id="ARBA00023004"/>
    </source>
</evidence>
<dbReference type="PROSITE" id="PS51296">
    <property type="entry name" value="RIESKE"/>
    <property type="match status" value="1"/>
</dbReference>
<gene>
    <name evidence="8" type="ORF">PAC_13478</name>
</gene>
<accession>A0A1L7XEX9</accession>
<reference evidence="8 9" key="1">
    <citation type="submission" date="2016-03" db="EMBL/GenBank/DDBJ databases">
        <authorList>
            <person name="Ploux O."/>
        </authorList>
    </citation>
    <scope>NUCLEOTIDE SEQUENCE [LARGE SCALE GENOMIC DNA]</scope>
    <source>
        <strain evidence="8 9">UAMH 11012</strain>
    </source>
</reference>
<dbReference type="EMBL" id="FJOG01000024">
    <property type="protein sequence ID" value="CZR63581.1"/>
    <property type="molecule type" value="Genomic_DNA"/>
</dbReference>
<dbReference type="Proteomes" id="UP000184330">
    <property type="component" value="Unassembled WGS sequence"/>
</dbReference>
<dbReference type="GO" id="GO:0005506">
    <property type="term" value="F:iron ion binding"/>
    <property type="evidence" value="ECO:0007669"/>
    <property type="project" value="InterPro"/>
</dbReference>
<dbReference type="PANTHER" id="PTHR43756">
    <property type="entry name" value="CHOLINE MONOOXYGENASE, CHLOROPLASTIC"/>
    <property type="match status" value="1"/>
</dbReference>
<evidence type="ECO:0000256" key="6">
    <source>
        <dbReference type="SAM" id="Phobius"/>
    </source>
</evidence>
<keyword evidence="9" id="KW-1185">Reference proteome</keyword>
<dbReference type="OrthoDB" id="426882at2759"/>
<keyword evidence="4" id="KW-0408">Iron</keyword>
<dbReference type="CDD" id="cd03469">
    <property type="entry name" value="Rieske_RO_Alpha_N"/>
    <property type="match status" value="1"/>
</dbReference>
<dbReference type="STRING" id="576137.A0A1L7XEX9"/>
<feature type="domain" description="Rieske" evidence="7">
    <location>
        <begin position="88"/>
        <end position="185"/>
    </location>
</feature>
<feature type="transmembrane region" description="Helical" evidence="6">
    <location>
        <begin position="6"/>
        <end position="26"/>
    </location>
</feature>
<evidence type="ECO:0000256" key="1">
    <source>
        <dbReference type="ARBA" id="ARBA00022714"/>
    </source>
</evidence>
<keyword evidence="6" id="KW-0472">Membrane</keyword>
<dbReference type="SUPFAM" id="SSF50022">
    <property type="entry name" value="ISP domain"/>
    <property type="match status" value="1"/>
</dbReference>
<keyword evidence="2" id="KW-0479">Metal-binding</keyword>
<evidence type="ECO:0000256" key="5">
    <source>
        <dbReference type="ARBA" id="ARBA00023014"/>
    </source>
</evidence>
<dbReference type="InterPro" id="IPR017941">
    <property type="entry name" value="Rieske_2Fe-2S"/>
</dbReference>
<evidence type="ECO:0000259" key="7">
    <source>
        <dbReference type="PROSITE" id="PS51296"/>
    </source>
</evidence>
<keyword evidence="5" id="KW-0411">Iron-sulfur</keyword>
<dbReference type="InterPro" id="IPR001663">
    <property type="entry name" value="Rng_hydr_dOase-A"/>
</dbReference>
<dbReference type="GO" id="GO:0051537">
    <property type="term" value="F:2 iron, 2 sulfur cluster binding"/>
    <property type="evidence" value="ECO:0007669"/>
    <property type="project" value="UniProtKB-KW"/>
</dbReference>
<dbReference type="GO" id="GO:0016491">
    <property type="term" value="F:oxidoreductase activity"/>
    <property type="evidence" value="ECO:0007669"/>
    <property type="project" value="UniProtKB-KW"/>
</dbReference>
<dbReference type="InterPro" id="IPR036922">
    <property type="entry name" value="Rieske_2Fe-2S_sf"/>
</dbReference>
<evidence type="ECO:0000256" key="2">
    <source>
        <dbReference type="ARBA" id="ARBA00022723"/>
    </source>
</evidence>
<dbReference type="Pfam" id="PF00355">
    <property type="entry name" value="Rieske"/>
    <property type="match status" value="1"/>
</dbReference>
<name>A0A1L7XEX9_9HELO</name>
<protein>
    <recommendedName>
        <fullName evidence="7">Rieske domain-containing protein</fullName>
    </recommendedName>
</protein>
<organism evidence="8 9">
    <name type="scientific">Phialocephala subalpina</name>
    <dbReference type="NCBI Taxonomy" id="576137"/>
    <lineage>
        <taxon>Eukaryota</taxon>
        <taxon>Fungi</taxon>
        <taxon>Dikarya</taxon>
        <taxon>Ascomycota</taxon>
        <taxon>Pezizomycotina</taxon>
        <taxon>Leotiomycetes</taxon>
        <taxon>Helotiales</taxon>
        <taxon>Mollisiaceae</taxon>
        <taxon>Phialocephala</taxon>
        <taxon>Phialocephala fortinii species complex</taxon>
    </lineage>
</organism>
<keyword evidence="1" id="KW-0001">2Fe-2S</keyword>
<evidence type="ECO:0000256" key="3">
    <source>
        <dbReference type="ARBA" id="ARBA00023002"/>
    </source>
</evidence>
<dbReference type="Gene3D" id="2.102.10.10">
    <property type="entry name" value="Rieske [2Fe-2S] iron-sulphur domain"/>
    <property type="match status" value="1"/>
</dbReference>
<evidence type="ECO:0000313" key="8">
    <source>
        <dbReference type="EMBL" id="CZR63581.1"/>
    </source>
</evidence>
<dbReference type="PRINTS" id="PR00090">
    <property type="entry name" value="RNGDIOXGNASE"/>
</dbReference>
<evidence type="ECO:0000313" key="9">
    <source>
        <dbReference type="Proteomes" id="UP000184330"/>
    </source>
</evidence>
<keyword evidence="3" id="KW-0560">Oxidoreductase</keyword>
<sequence>MALPGIAVYALGLGIILSIICLVPSFRLEKVWSKASPSALPWLEESKEEVDLSSTSQKVVASKFSTSWWTDDKLYQLECRAIFSKQWLFVTHVSRFQKPGDYRTFEVAGYSFLVILGKDKQLRAFHNVCRHRAYAVTKKECGRSTVLGCRYHGWSYDTKGKLIKAPEFDNVPGFDKKLNSLWEVALEVRQSLLFVNLDAGKPTQDLDLGVIESLLSSWRVPEMRCISDWKFEAAFNWKLIGLPGSELYVTVLTASGALKNEHQMMRAPFWTEMLPSWIGQQQQDAQMLHTTLVRRLASGRVLTIKAIPKSAKVSMVECSVFSKYPKNPKQLEELKTRIYHDIERLESIQRRIEVGQEPLSSLEPILAKQDEIDAFVKEHVEAERLAGSQIEPAARLQNFTSEGKADDDFCRELENPASICGANAKGLLDW</sequence>
<keyword evidence="6" id="KW-0812">Transmembrane</keyword>
<keyword evidence="6" id="KW-1133">Transmembrane helix</keyword>
<dbReference type="PANTHER" id="PTHR43756:SF6">
    <property type="entry name" value="CLUSTER-BINDING PROTEIN, PUTATIVE (AFU_ORTHOLOGUE AFUA_6G03920)-RELATED"/>
    <property type="match status" value="1"/>
</dbReference>
<dbReference type="InterPro" id="IPR015881">
    <property type="entry name" value="ARHD_Rieske_2Fe_2S"/>
</dbReference>
<dbReference type="AlphaFoldDB" id="A0A1L7XEX9"/>